<gene>
    <name evidence="4" type="ORF">GBG18_08095</name>
    <name evidence="3" type="ORF">GBG19_03245</name>
</gene>
<evidence type="ECO:0000313" key="3">
    <source>
        <dbReference type="EMBL" id="KAB7890490.1"/>
    </source>
</evidence>
<accession>A0A6L4WVF9</accession>
<feature type="transmembrane region" description="Helical" evidence="1">
    <location>
        <begin position="41"/>
        <end position="61"/>
    </location>
</feature>
<feature type="transmembrane region" description="Helical" evidence="1">
    <location>
        <begin position="82"/>
        <end position="108"/>
    </location>
</feature>
<sequence length="151" mass="16837">MYSKPIDIGVGIFLSLLSIAIYTYAEQYVGIGVNRYGPNFFPQALSALLFIASIALIVQALKGNALKNLESINKKGFIRTSVTLVIAVSYLYLMQVIGFYISTVMFLFVTMRYLGQRNNLVTFFISLAIASVVYGIFSMFLKIPLPEGMLY</sequence>
<reference evidence="5 6" key="1">
    <citation type="submission" date="2019-10" db="EMBL/GenBank/DDBJ databases">
        <title>Poseidonibacter ostreae sp. nov., isolated from the gut of the Ostrea denselamellosa.</title>
        <authorList>
            <person name="Choi A."/>
        </authorList>
    </citation>
    <scope>NUCLEOTIDE SEQUENCE [LARGE SCALE GENOMIC DNA]</scope>
    <source>
        <strain evidence="3 6">SJOD-M-33</strain>
        <strain evidence="4 5">SJOD-M-5</strain>
    </source>
</reference>
<keyword evidence="5" id="KW-1185">Reference proteome</keyword>
<evidence type="ECO:0000313" key="4">
    <source>
        <dbReference type="EMBL" id="KAB7890917.1"/>
    </source>
</evidence>
<dbReference type="PRINTS" id="PR01692">
    <property type="entry name" value="LIPOCALINIMR"/>
</dbReference>
<protein>
    <recommendedName>
        <fullName evidence="2">DUF1468 domain-containing protein</fullName>
    </recommendedName>
</protein>
<comment type="caution">
    <text evidence="3">The sequence shown here is derived from an EMBL/GenBank/DDBJ whole genome shotgun (WGS) entry which is preliminary data.</text>
</comment>
<dbReference type="Pfam" id="PF07331">
    <property type="entry name" value="TctB"/>
    <property type="match status" value="1"/>
</dbReference>
<proteinExistence type="predicted"/>
<organism evidence="3 6">
    <name type="scientific">Poseidonibacter ostreae</name>
    <dbReference type="NCBI Taxonomy" id="2654171"/>
    <lineage>
        <taxon>Bacteria</taxon>
        <taxon>Pseudomonadati</taxon>
        <taxon>Campylobacterota</taxon>
        <taxon>Epsilonproteobacteria</taxon>
        <taxon>Campylobacterales</taxon>
        <taxon>Arcobacteraceae</taxon>
        <taxon>Poseidonibacter</taxon>
    </lineage>
</organism>
<evidence type="ECO:0000313" key="5">
    <source>
        <dbReference type="Proteomes" id="UP000461010"/>
    </source>
</evidence>
<dbReference type="Proteomes" id="UP000461010">
    <property type="component" value="Unassembled WGS sequence"/>
</dbReference>
<keyword evidence="1" id="KW-0472">Membrane</keyword>
<dbReference type="EMBL" id="WFKK01000005">
    <property type="protein sequence ID" value="KAB7890490.1"/>
    <property type="molecule type" value="Genomic_DNA"/>
</dbReference>
<evidence type="ECO:0000259" key="2">
    <source>
        <dbReference type="Pfam" id="PF07331"/>
    </source>
</evidence>
<dbReference type="AlphaFoldDB" id="A0A6L4WVF9"/>
<evidence type="ECO:0000313" key="6">
    <source>
        <dbReference type="Proteomes" id="UP000472839"/>
    </source>
</evidence>
<feature type="domain" description="DUF1468" evidence="2">
    <location>
        <begin position="10"/>
        <end position="146"/>
    </location>
</feature>
<feature type="transmembrane region" description="Helical" evidence="1">
    <location>
        <begin position="120"/>
        <end position="141"/>
    </location>
</feature>
<dbReference type="RefSeq" id="WP_152190053.1">
    <property type="nucleotide sequence ID" value="NZ_WFKI01000008.1"/>
</dbReference>
<dbReference type="EMBL" id="WFKJ01000021">
    <property type="protein sequence ID" value="KAB7890917.1"/>
    <property type="molecule type" value="Genomic_DNA"/>
</dbReference>
<keyword evidence="1" id="KW-1133">Transmembrane helix</keyword>
<name>A0A6L4WVF9_9BACT</name>
<keyword evidence="1" id="KW-0812">Transmembrane</keyword>
<evidence type="ECO:0000256" key="1">
    <source>
        <dbReference type="SAM" id="Phobius"/>
    </source>
</evidence>
<dbReference type="Proteomes" id="UP000472839">
    <property type="component" value="Unassembled WGS sequence"/>
</dbReference>
<dbReference type="InterPro" id="IPR009936">
    <property type="entry name" value="DUF1468"/>
</dbReference>
<dbReference type="InterPro" id="IPR008075">
    <property type="entry name" value="LIMR"/>
</dbReference>